<dbReference type="GO" id="GO:0019005">
    <property type="term" value="C:SCF ubiquitin ligase complex"/>
    <property type="evidence" value="ECO:0007669"/>
    <property type="project" value="TreeGrafter"/>
</dbReference>
<dbReference type="SUPFAM" id="SSF81383">
    <property type="entry name" value="F-box domain"/>
    <property type="match status" value="1"/>
</dbReference>
<dbReference type="PANTHER" id="PTHR13318">
    <property type="entry name" value="PARTNER OF PAIRED, ISOFORM B-RELATED"/>
    <property type="match status" value="1"/>
</dbReference>
<dbReference type="FunFam" id="3.80.10.10:FF:000449">
    <property type="entry name" value="F-box protein SKIP2"/>
    <property type="match status" value="1"/>
</dbReference>
<dbReference type="InterPro" id="IPR057207">
    <property type="entry name" value="FBXL15_LRR"/>
</dbReference>
<comment type="caution">
    <text evidence="2">The sequence shown here is derived from an EMBL/GenBank/DDBJ whole genome shotgun (WGS) entry which is preliminary data.</text>
</comment>
<dbReference type="Gene3D" id="1.20.1280.50">
    <property type="match status" value="1"/>
</dbReference>
<dbReference type="SUPFAM" id="SSF52047">
    <property type="entry name" value="RNI-like"/>
    <property type="match status" value="1"/>
</dbReference>
<dbReference type="AlphaFoldDB" id="A0A8T2SJT6"/>
<dbReference type="OMA" id="NAITTHC"/>
<organism evidence="2 3">
    <name type="scientific">Ceratopteris richardii</name>
    <name type="common">Triangle waterfern</name>
    <dbReference type="NCBI Taxonomy" id="49495"/>
    <lineage>
        <taxon>Eukaryota</taxon>
        <taxon>Viridiplantae</taxon>
        <taxon>Streptophyta</taxon>
        <taxon>Embryophyta</taxon>
        <taxon>Tracheophyta</taxon>
        <taxon>Polypodiopsida</taxon>
        <taxon>Polypodiidae</taxon>
        <taxon>Polypodiales</taxon>
        <taxon>Pteridineae</taxon>
        <taxon>Pteridaceae</taxon>
        <taxon>Parkerioideae</taxon>
        <taxon>Ceratopteris</taxon>
    </lineage>
</organism>
<sequence length="518" mass="57085">MGHGASNMSCVSVQAEEEEEEDLDDYPELALQTTSKMGLSPRHVVQEDFTTLLPDECLSIVFQKLGTNDRNRCSLVCKRWYSVEAQARQRLALMAHGDIASYLPSIFSRFDHISKLILRGDRKVVGISNKSLFLIGHYCTHLRKLKIKGCKQITDEGIDLFARVCGSNLRKLSCGSCNFGARAVNSIIKHCCELEDLTLKRLRGLADGPADFIGPGYGTIRRLCLKELVKAQLFGPLIAGSINLHTLMLCRNPGNWDKLLDIITEHIPGLVELHMEKIQISDRALHAISRCTRLESLYVVRAPDCTSNGLSAIAEGCRRLRKLHVDGWSRNLTGDEGLASLSIKCRELQEVVLVGVTVTAASLDLMASNCLNLERLAICNSDTVADVELLCIFAKCHALKKLCIKGCAISDEGMKGLAHGCPQLTKMKVKKCRGITWQSAAWLRRHRPLLALSLDCETPEIPNTSEVAEEIDMNEDALISISISLTSRSPLATMKSALVAGGNFVACSLRRWASFRGP</sequence>
<dbReference type="InterPro" id="IPR032675">
    <property type="entry name" value="LRR_dom_sf"/>
</dbReference>
<name>A0A8T2SJT6_CERRI</name>
<dbReference type="Pfam" id="PF00646">
    <property type="entry name" value="F-box"/>
    <property type="match status" value="1"/>
</dbReference>
<dbReference type="Gene3D" id="3.80.10.10">
    <property type="entry name" value="Ribonuclease Inhibitor"/>
    <property type="match status" value="2"/>
</dbReference>
<proteinExistence type="predicted"/>
<dbReference type="Pfam" id="PF13516">
    <property type="entry name" value="LRR_6"/>
    <property type="match status" value="1"/>
</dbReference>
<dbReference type="FunFam" id="1.20.1280.50:FF:000023">
    <property type="entry name" value="F-box/LRR-repeat protein 4"/>
    <property type="match status" value="1"/>
</dbReference>
<dbReference type="InterPro" id="IPR036047">
    <property type="entry name" value="F-box-like_dom_sf"/>
</dbReference>
<evidence type="ECO:0000313" key="2">
    <source>
        <dbReference type="EMBL" id="KAH7351732.1"/>
    </source>
</evidence>
<dbReference type="GO" id="GO:0031146">
    <property type="term" value="P:SCF-dependent proteasomal ubiquitin-dependent protein catabolic process"/>
    <property type="evidence" value="ECO:0007669"/>
    <property type="project" value="TreeGrafter"/>
</dbReference>
<dbReference type="InterPro" id="IPR001611">
    <property type="entry name" value="Leu-rich_rpt"/>
</dbReference>
<gene>
    <name evidence="2" type="ORF">KP509_19G012600</name>
</gene>
<dbReference type="SMART" id="SM00256">
    <property type="entry name" value="FBOX"/>
    <property type="match status" value="1"/>
</dbReference>
<dbReference type="Pfam" id="PF25372">
    <property type="entry name" value="DUF7885"/>
    <property type="match status" value="1"/>
</dbReference>
<protein>
    <recommendedName>
        <fullName evidence="1">F-box domain-containing protein</fullName>
    </recommendedName>
</protein>
<dbReference type="PANTHER" id="PTHR13318:SF92">
    <property type="entry name" value="F-BOX_LRR-REPEAT PROTEIN 8-RELATED"/>
    <property type="match status" value="1"/>
</dbReference>
<dbReference type="InterPro" id="IPR006553">
    <property type="entry name" value="Leu-rich_rpt_Cys-con_subtyp"/>
</dbReference>
<dbReference type="EMBL" id="CM035424">
    <property type="protein sequence ID" value="KAH7351732.1"/>
    <property type="molecule type" value="Genomic_DNA"/>
</dbReference>
<feature type="domain" description="F-box" evidence="1">
    <location>
        <begin position="53"/>
        <end position="91"/>
    </location>
</feature>
<evidence type="ECO:0000313" key="3">
    <source>
        <dbReference type="Proteomes" id="UP000825935"/>
    </source>
</evidence>
<dbReference type="SMART" id="SM00367">
    <property type="entry name" value="LRR_CC"/>
    <property type="match status" value="8"/>
</dbReference>
<evidence type="ECO:0000259" key="1">
    <source>
        <dbReference type="SMART" id="SM00256"/>
    </source>
</evidence>
<dbReference type="Proteomes" id="UP000825935">
    <property type="component" value="Chromosome 19"/>
</dbReference>
<dbReference type="OrthoDB" id="423607at2759"/>
<accession>A0A8T2SJT6</accession>
<dbReference type="InterPro" id="IPR001810">
    <property type="entry name" value="F-box_dom"/>
</dbReference>
<dbReference type="CDD" id="cd22159">
    <property type="entry name" value="F-box_AtTIR1-like"/>
    <property type="match status" value="1"/>
</dbReference>
<reference evidence="2" key="1">
    <citation type="submission" date="2021-08" db="EMBL/GenBank/DDBJ databases">
        <title>WGS assembly of Ceratopteris richardii.</title>
        <authorList>
            <person name="Marchant D.B."/>
            <person name="Chen G."/>
            <person name="Jenkins J."/>
            <person name="Shu S."/>
            <person name="Leebens-Mack J."/>
            <person name="Grimwood J."/>
            <person name="Schmutz J."/>
            <person name="Soltis P."/>
            <person name="Soltis D."/>
            <person name="Chen Z.-H."/>
        </authorList>
    </citation>
    <scope>NUCLEOTIDE SEQUENCE</scope>
    <source>
        <strain evidence="2">Whitten #5841</strain>
        <tissue evidence="2">Leaf</tissue>
    </source>
</reference>
<keyword evidence="3" id="KW-1185">Reference proteome</keyword>